<dbReference type="GO" id="GO:0005739">
    <property type="term" value="C:mitochondrion"/>
    <property type="evidence" value="ECO:0007669"/>
    <property type="project" value="UniProtKB-SubCell"/>
</dbReference>
<evidence type="ECO:0008006" key="9">
    <source>
        <dbReference type="Google" id="ProtNLM"/>
    </source>
</evidence>
<evidence type="ECO:0000256" key="5">
    <source>
        <dbReference type="ARBA" id="ARBA00023002"/>
    </source>
</evidence>
<comment type="subcellular location">
    <subcellularLocation>
        <location evidence="2">Mitochondrion</location>
    </subcellularLocation>
</comment>
<gene>
    <name evidence="7" type="ORF">CALCODRAFT_482544</name>
</gene>
<dbReference type="Proteomes" id="UP000076842">
    <property type="component" value="Unassembled WGS sequence"/>
</dbReference>
<keyword evidence="8" id="KW-1185">Reference proteome</keyword>
<evidence type="ECO:0000313" key="8">
    <source>
        <dbReference type="Proteomes" id="UP000076842"/>
    </source>
</evidence>
<dbReference type="InterPro" id="IPR012882">
    <property type="entry name" value="Fmp46"/>
</dbReference>
<dbReference type="PANTHER" id="PTHR28071">
    <property type="entry name" value="REDOX PROTEIN FMP46, MITOCHONDRIAL-RELATED"/>
    <property type="match status" value="1"/>
</dbReference>
<dbReference type="PANTHER" id="PTHR28071:SF1">
    <property type="entry name" value="REDOX PROTEIN FMP46, MITOCHONDRIAL-RELATED"/>
    <property type="match status" value="1"/>
</dbReference>
<evidence type="ECO:0000256" key="6">
    <source>
        <dbReference type="ARBA" id="ARBA00023128"/>
    </source>
</evidence>
<dbReference type="InParanoid" id="A0A165GJE8"/>
<comment type="function">
    <text evidence="1">Putative mitochondrial redox protein which could be involved in the reduction of small toxic molecules.</text>
</comment>
<evidence type="ECO:0000313" key="7">
    <source>
        <dbReference type="EMBL" id="KZT58146.1"/>
    </source>
</evidence>
<reference evidence="7 8" key="1">
    <citation type="journal article" date="2016" name="Mol. Biol. Evol.">
        <title>Comparative Genomics of Early-Diverging Mushroom-Forming Fungi Provides Insights into the Origins of Lignocellulose Decay Capabilities.</title>
        <authorList>
            <person name="Nagy L.G."/>
            <person name="Riley R."/>
            <person name="Tritt A."/>
            <person name="Adam C."/>
            <person name="Daum C."/>
            <person name="Floudas D."/>
            <person name="Sun H."/>
            <person name="Yadav J.S."/>
            <person name="Pangilinan J."/>
            <person name="Larsson K.H."/>
            <person name="Matsuura K."/>
            <person name="Barry K."/>
            <person name="Labutti K."/>
            <person name="Kuo R."/>
            <person name="Ohm R.A."/>
            <person name="Bhattacharya S.S."/>
            <person name="Shirouzu T."/>
            <person name="Yoshinaga Y."/>
            <person name="Martin F.M."/>
            <person name="Grigoriev I.V."/>
            <person name="Hibbett D.S."/>
        </authorList>
    </citation>
    <scope>NUCLEOTIDE SEQUENCE [LARGE SCALE GENOMIC DNA]</scope>
    <source>
        <strain evidence="7 8">HHB12733</strain>
    </source>
</reference>
<name>A0A165GJE8_9BASI</name>
<protein>
    <recommendedName>
        <fullName evidence="9">Thioredoxin-like protein</fullName>
    </recommendedName>
</protein>
<dbReference type="InterPro" id="IPR036249">
    <property type="entry name" value="Thioredoxin-like_sf"/>
</dbReference>
<keyword evidence="4" id="KW-0809">Transit peptide</keyword>
<organism evidence="7 8">
    <name type="scientific">Calocera cornea HHB12733</name>
    <dbReference type="NCBI Taxonomy" id="1353952"/>
    <lineage>
        <taxon>Eukaryota</taxon>
        <taxon>Fungi</taxon>
        <taxon>Dikarya</taxon>
        <taxon>Basidiomycota</taxon>
        <taxon>Agaricomycotina</taxon>
        <taxon>Dacrymycetes</taxon>
        <taxon>Dacrymycetales</taxon>
        <taxon>Dacrymycetaceae</taxon>
        <taxon>Calocera</taxon>
    </lineage>
</organism>
<dbReference type="OrthoDB" id="59229at2759"/>
<dbReference type="GO" id="GO:0016491">
    <property type="term" value="F:oxidoreductase activity"/>
    <property type="evidence" value="ECO:0007669"/>
    <property type="project" value="UniProtKB-KW"/>
</dbReference>
<evidence type="ECO:0000256" key="4">
    <source>
        <dbReference type="ARBA" id="ARBA00022946"/>
    </source>
</evidence>
<dbReference type="Pfam" id="PF07955">
    <property type="entry name" value="DUF1687"/>
    <property type="match status" value="1"/>
</dbReference>
<dbReference type="SUPFAM" id="SSF52833">
    <property type="entry name" value="Thioredoxin-like"/>
    <property type="match status" value="1"/>
</dbReference>
<dbReference type="Gene3D" id="3.40.30.10">
    <property type="entry name" value="Glutaredoxin"/>
    <property type="match status" value="1"/>
</dbReference>
<dbReference type="EMBL" id="KV423954">
    <property type="protein sequence ID" value="KZT58146.1"/>
    <property type="molecule type" value="Genomic_DNA"/>
</dbReference>
<accession>A0A165GJE8</accession>
<evidence type="ECO:0000256" key="3">
    <source>
        <dbReference type="ARBA" id="ARBA00009734"/>
    </source>
</evidence>
<keyword evidence="5" id="KW-0560">Oxidoreductase</keyword>
<proteinExistence type="inferred from homology"/>
<sequence length="148" mass="15774">MAFAFMKGRPNISIFHRATVPASTEALQLLRAAVSQPYPPGAKHPLDFNLEVVDSQLPTRDQISTIQSYLGSNAGLGAFFTSSADANSPAAVHKAATDSLDKIKWPIVVNWDDGDASIGSVQGVKDMLKKLSDKRDGAGGEKKGWFGS</sequence>
<evidence type="ECO:0000256" key="1">
    <source>
        <dbReference type="ARBA" id="ARBA00002963"/>
    </source>
</evidence>
<keyword evidence="6" id="KW-0496">Mitochondrion</keyword>
<evidence type="ECO:0000256" key="2">
    <source>
        <dbReference type="ARBA" id="ARBA00004173"/>
    </source>
</evidence>
<dbReference type="AlphaFoldDB" id="A0A165GJE8"/>
<comment type="similarity">
    <text evidence="3">Belongs to the FMP46 family.</text>
</comment>